<dbReference type="GO" id="GO:0022857">
    <property type="term" value="F:transmembrane transporter activity"/>
    <property type="evidence" value="ECO:0007669"/>
    <property type="project" value="TreeGrafter"/>
</dbReference>
<dbReference type="GO" id="GO:0005886">
    <property type="term" value="C:plasma membrane"/>
    <property type="evidence" value="ECO:0007669"/>
    <property type="project" value="UniProtKB-SubCell"/>
</dbReference>
<evidence type="ECO:0000313" key="10">
    <source>
        <dbReference type="Proteomes" id="UP000515344"/>
    </source>
</evidence>
<feature type="transmembrane region" description="Helical" evidence="6">
    <location>
        <begin position="738"/>
        <end position="758"/>
    </location>
</feature>
<evidence type="ECO:0000256" key="1">
    <source>
        <dbReference type="ARBA" id="ARBA00004651"/>
    </source>
</evidence>
<dbReference type="InterPro" id="IPR025857">
    <property type="entry name" value="MacB_PCD"/>
</dbReference>
<evidence type="ECO:0000256" key="2">
    <source>
        <dbReference type="ARBA" id="ARBA00022475"/>
    </source>
</evidence>
<keyword evidence="2" id="KW-1003">Cell membrane</keyword>
<feature type="transmembrane region" description="Helical" evidence="6">
    <location>
        <begin position="21"/>
        <end position="41"/>
    </location>
</feature>
<feature type="transmembrane region" description="Helical" evidence="6">
    <location>
        <begin position="438"/>
        <end position="459"/>
    </location>
</feature>
<dbReference type="Proteomes" id="UP000515344">
    <property type="component" value="Chromosome"/>
</dbReference>
<name>A0A7G5XD81_9BACT</name>
<dbReference type="EMBL" id="CP060007">
    <property type="protein sequence ID" value="QNA43434.1"/>
    <property type="molecule type" value="Genomic_DNA"/>
</dbReference>
<dbReference type="PROSITE" id="PS51257">
    <property type="entry name" value="PROKAR_LIPOPROTEIN"/>
    <property type="match status" value="1"/>
</dbReference>
<dbReference type="PANTHER" id="PTHR30572:SF18">
    <property type="entry name" value="ABC-TYPE MACROLIDE FAMILY EXPORT SYSTEM PERMEASE COMPONENT 2"/>
    <property type="match status" value="1"/>
</dbReference>
<gene>
    <name evidence="9" type="ORF">H4075_15265</name>
</gene>
<feature type="transmembrane region" description="Helical" evidence="6">
    <location>
        <begin position="770"/>
        <end position="790"/>
    </location>
</feature>
<evidence type="ECO:0000259" key="8">
    <source>
        <dbReference type="Pfam" id="PF12704"/>
    </source>
</evidence>
<dbReference type="InterPro" id="IPR003838">
    <property type="entry name" value="ABC3_permease_C"/>
</dbReference>
<reference evidence="10" key="1">
    <citation type="submission" date="2020-08" db="EMBL/GenBank/DDBJ databases">
        <title>Lacibacter sp. S13-6-6 genome sequencing.</title>
        <authorList>
            <person name="Jin L."/>
        </authorList>
    </citation>
    <scope>NUCLEOTIDE SEQUENCE [LARGE SCALE GENOMIC DNA]</scope>
    <source>
        <strain evidence="10">S13-6-6</strain>
    </source>
</reference>
<evidence type="ECO:0000256" key="5">
    <source>
        <dbReference type="ARBA" id="ARBA00023136"/>
    </source>
</evidence>
<keyword evidence="4 6" id="KW-1133">Transmembrane helix</keyword>
<dbReference type="AlphaFoldDB" id="A0A7G5XD81"/>
<dbReference type="KEGG" id="lacs:H4075_15265"/>
<dbReference type="Pfam" id="PF02687">
    <property type="entry name" value="FtsX"/>
    <property type="match status" value="2"/>
</dbReference>
<organism evidence="9 10">
    <name type="scientific">Lacibacter sediminis</name>
    <dbReference type="NCBI Taxonomy" id="2760713"/>
    <lineage>
        <taxon>Bacteria</taxon>
        <taxon>Pseudomonadati</taxon>
        <taxon>Bacteroidota</taxon>
        <taxon>Chitinophagia</taxon>
        <taxon>Chitinophagales</taxon>
        <taxon>Chitinophagaceae</taxon>
        <taxon>Lacibacter</taxon>
    </lineage>
</organism>
<proteinExistence type="predicted"/>
<feature type="domain" description="ABC3 transporter permease C-terminal" evidence="7">
    <location>
        <begin position="302"/>
        <end position="417"/>
    </location>
</feature>
<protein>
    <submittedName>
        <fullName evidence="9">ABC transporter permease</fullName>
    </submittedName>
</protein>
<feature type="transmembrane region" description="Helical" evidence="6">
    <location>
        <begin position="347"/>
        <end position="370"/>
    </location>
</feature>
<comment type="subcellular location">
    <subcellularLocation>
        <location evidence="1">Cell membrane</location>
        <topology evidence="1">Multi-pass membrane protein</topology>
    </subcellularLocation>
</comment>
<feature type="domain" description="ABC3 transporter permease C-terminal" evidence="7">
    <location>
        <begin position="689"/>
        <end position="797"/>
    </location>
</feature>
<dbReference type="Pfam" id="PF12704">
    <property type="entry name" value="MacB_PCD"/>
    <property type="match status" value="1"/>
</dbReference>
<evidence type="ECO:0000259" key="7">
    <source>
        <dbReference type="Pfam" id="PF02687"/>
    </source>
</evidence>
<keyword evidence="10" id="KW-1185">Reference proteome</keyword>
<keyword evidence="5 6" id="KW-0472">Membrane</keyword>
<feature type="transmembrane region" description="Helical" evidence="6">
    <location>
        <begin position="390"/>
        <end position="417"/>
    </location>
</feature>
<feature type="transmembrane region" description="Helical" evidence="6">
    <location>
        <begin position="296"/>
        <end position="318"/>
    </location>
</feature>
<dbReference type="RefSeq" id="WP_182801699.1">
    <property type="nucleotide sequence ID" value="NZ_CP060007.1"/>
</dbReference>
<sequence length="809" mass="90632">MFSNYLKIAWRNLLKNKTFSLINIIGLASGLACFILITLYITDELRYDRYHEKADRIYRINSDIRFGGTALNMAVSADPMGATLKKDYPQVEQFARIYGSEGSKLFKKDNVFITEERVVYADSTLFDVFTFPAVAGNAKTALNEPNTVVISESTAKKYFGSVDAAMGKTMECNDERNRLYKVTAVIKDIPKNSHFIFDMFLSMDNVEYGFGNFLSHNFHTYIVLKPGTDYKAFEKNFVQVIDKYMLPQARQFMQIESMKDFEKTGNRLAYSLIPLTDIHLHSERGVELGVNGSIQYVYIFGAVALFILLIACINFMNLSTARSASRAKEVGIRKVLGTEKKSLIRQFLAESTLTSFIALLLAFAFTWLALNWFNDLAAKDFQITDLLQPGFLLFLLAMPIAVGLVAGSYPAFFLSSFKPIAVLKGKMNAGFSKSNLRSTLVVFQFFTTILLITGTIVIYKQLNYIQSKKIGFNKEQVMVVDIPSMSRSTAESFKTEVSKLSSVKSASFAGFLPVSNSARNDNTWSTESVMTEKNGFNMQNWRIDYDYIPTLGMEIIKGRNFSPQYGGDSTALIINEATAALIGGGDPIGKKLYSSDGQNPLVYTVIGVVKNFNYESLRKNVSPLCFRLGNNRWAAAFRVETKEMKNLLTQVESKFKAMAPGMPFSYNFLDESFDRMYRDEQRIGKIAFSFSFLAILIACLGLFGLATYMAEQRTKEIGIRKVLGASVSGIVQMLSKDFVKLVLIACVFAIPLAWWAMSQWLQNFAYRVSIGWWVFAAAAVIALIIAILTVSSQAVKAALSNPVKSLRTE</sequence>
<evidence type="ECO:0000256" key="6">
    <source>
        <dbReference type="SAM" id="Phobius"/>
    </source>
</evidence>
<keyword evidence="3 6" id="KW-0812">Transmembrane</keyword>
<evidence type="ECO:0000313" key="9">
    <source>
        <dbReference type="EMBL" id="QNA43434.1"/>
    </source>
</evidence>
<accession>A0A7G5XD81</accession>
<dbReference type="PANTHER" id="PTHR30572">
    <property type="entry name" value="MEMBRANE COMPONENT OF TRANSPORTER-RELATED"/>
    <property type="match status" value="1"/>
</dbReference>
<evidence type="ECO:0000256" key="3">
    <source>
        <dbReference type="ARBA" id="ARBA00022692"/>
    </source>
</evidence>
<feature type="domain" description="MacB-like periplasmic core" evidence="8">
    <location>
        <begin position="20"/>
        <end position="237"/>
    </location>
</feature>
<feature type="transmembrane region" description="Helical" evidence="6">
    <location>
        <begin position="686"/>
        <end position="710"/>
    </location>
</feature>
<dbReference type="InterPro" id="IPR050250">
    <property type="entry name" value="Macrolide_Exporter_MacB"/>
</dbReference>
<evidence type="ECO:0000256" key="4">
    <source>
        <dbReference type="ARBA" id="ARBA00022989"/>
    </source>
</evidence>